<proteinExistence type="predicted"/>
<sequence length="101" mass="11105">MMPKAISGRAHQIYLPPPHANHGQLYYFDDVGLRNTPPLEPKKVGLWLSLSPPPVIGSSDYTPNSSPDPIDHLKPRLEIQIALALAHREPSQAGAAGLRRR</sequence>
<reference evidence="1 2" key="1">
    <citation type="submission" date="2014-04" db="EMBL/GenBank/DDBJ databases">
        <authorList>
            <consortium name="DOE Joint Genome Institute"/>
            <person name="Kuo A."/>
            <person name="Martino E."/>
            <person name="Perotto S."/>
            <person name="Kohler A."/>
            <person name="Nagy L.G."/>
            <person name="Floudas D."/>
            <person name="Copeland A."/>
            <person name="Barry K.W."/>
            <person name="Cichocki N."/>
            <person name="Veneault-Fourrey C."/>
            <person name="LaButti K."/>
            <person name="Lindquist E.A."/>
            <person name="Lipzen A."/>
            <person name="Lundell T."/>
            <person name="Morin E."/>
            <person name="Murat C."/>
            <person name="Sun H."/>
            <person name="Tunlid A."/>
            <person name="Henrissat B."/>
            <person name="Grigoriev I.V."/>
            <person name="Hibbett D.S."/>
            <person name="Martin F."/>
            <person name="Nordberg H.P."/>
            <person name="Cantor M.N."/>
            <person name="Hua S.X."/>
        </authorList>
    </citation>
    <scope>NUCLEOTIDE SEQUENCE [LARGE SCALE GENOMIC DNA]</scope>
    <source>
        <strain evidence="1 2">Zn</strain>
    </source>
</reference>
<dbReference type="Proteomes" id="UP000054321">
    <property type="component" value="Unassembled WGS sequence"/>
</dbReference>
<keyword evidence="2" id="KW-1185">Reference proteome</keyword>
<protein>
    <submittedName>
        <fullName evidence="1">Uncharacterized protein</fullName>
    </submittedName>
</protein>
<gene>
    <name evidence="1" type="ORF">OIDMADRAFT_30132</name>
</gene>
<dbReference type="AlphaFoldDB" id="A0A0C3H8Y9"/>
<reference evidence="2" key="2">
    <citation type="submission" date="2015-01" db="EMBL/GenBank/DDBJ databases">
        <title>Evolutionary Origins and Diversification of the Mycorrhizal Mutualists.</title>
        <authorList>
            <consortium name="DOE Joint Genome Institute"/>
            <consortium name="Mycorrhizal Genomics Consortium"/>
            <person name="Kohler A."/>
            <person name="Kuo A."/>
            <person name="Nagy L.G."/>
            <person name="Floudas D."/>
            <person name="Copeland A."/>
            <person name="Barry K.W."/>
            <person name="Cichocki N."/>
            <person name="Veneault-Fourrey C."/>
            <person name="LaButti K."/>
            <person name="Lindquist E.A."/>
            <person name="Lipzen A."/>
            <person name="Lundell T."/>
            <person name="Morin E."/>
            <person name="Murat C."/>
            <person name="Riley R."/>
            <person name="Ohm R."/>
            <person name="Sun H."/>
            <person name="Tunlid A."/>
            <person name="Henrissat B."/>
            <person name="Grigoriev I.V."/>
            <person name="Hibbett D.S."/>
            <person name="Martin F."/>
        </authorList>
    </citation>
    <scope>NUCLEOTIDE SEQUENCE [LARGE SCALE GENOMIC DNA]</scope>
    <source>
        <strain evidence="2">Zn</strain>
    </source>
</reference>
<evidence type="ECO:0000313" key="1">
    <source>
        <dbReference type="EMBL" id="KIM99729.1"/>
    </source>
</evidence>
<dbReference type="InParanoid" id="A0A0C3H8Y9"/>
<organism evidence="1 2">
    <name type="scientific">Oidiodendron maius (strain Zn)</name>
    <dbReference type="NCBI Taxonomy" id="913774"/>
    <lineage>
        <taxon>Eukaryota</taxon>
        <taxon>Fungi</taxon>
        <taxon>Dikarya</taxon>
        <taxon>Ascomycota</taxon>
        <taxon>Pezizomycotina</taxon>
        <taxon>Leotiomycetes</taxon>
        <taxon>Leotiomycetes incertae sedis</taxon>
        <taxon>Myxotrichaceae</taxon>
        <taxon>Oidiodendron</taxon>
    </lineage>
</organism>
<accession>A0A0C3H8Y9</accession>
<dbReference type="EMBL" id="KN832878">
    <property type="protein sequence ID" value="KIM99729.1"/>
    <property type="molecule type" value="Genomic_DNA"/>
</dbReference>
<name>A0A0C3H8Y9_OIDMZ</name>
<dbReference type="HOGENOM" id="CLU_2292480_0_0_1"/>
<evidence type="ECO:0000313" key="2">
    <source>
        <dbReference type="Proteomes" id="UP000054321"/>
    </source>
</evidence>